<dbReference type="RefSeq" id="WP_167933225.1">
    <property type="nucleotide sequence ID" value="NZ_JAAVJB010000064.1"/>
</dbReference>
<keyword evidence="2" id="KW-1185">Reference proteome</keyword>
<gene>
    <name evidence="1" type="ORF">HCJ92_10475</name>
</gene>
<protein>
    <submittedName>
        <fullName evidence="1">Uncharacterized protein</fullName>
    </submittedName>
</protein>
<dbReference type="SUPFAM" id="SSF52540">
    <property type="entry name" value="P-loop containing nucleoside triphosphate hydrolases"/>
    <property type="match status" value="1"/>
</dbReference>
<dbReference type="InterPro" id="IPR027417">
    <property type="entry name" value="P-loop_NTPase"/>
</dbReference>
<accession>A0ABX1ALX8</accession>
<evidence type="ECO:0000313" key="2">
    <source>
        <dbReference type="Proteomes" id="UP000746503"/>
    </source>
</evidence>
<dbReference type="Proteomes" id="UP000746503">
    <property type="component" value="Unassembled WGS sequence"/>
</dbReference>
<organism evidence="1 2">
    <name type="scientific">Streptomyces spiramenti</name>
    <dbReference type="NCBI Taxonomy" id="2720606"/>
    <lineage>
        <taxon>Bacteria</taxon>
        <taxon>Bacillati</taxon>
        <taxon>Actinomycetota</taxon>
        <taxon>Actinomycetes</taxon>
        <taxon>Kitasatosporales</taxon>
        <taxon>Streptomycetaceae</taxon>
        <taxon>Streptomyces</taxon>
    </lineage>
</organism>
<dbReference type="Gene3D" id="3.40.50.300">
    <property type="entry name" value="P-loop containing nucleotide triphosphate hydrolases"/>
    <property type="match status" value="2"/>
</dbReference>
<sequence>MEAVPTGTPGRALTDVQLFAHTALPRVDGAADEENAAGLEEAVRRVRESWTGEPVRAVRVLPPRLAASALPAFEGGSAVPFAVREDLTAVGLDLAGHDQHFIVLGDSECGKTNLLRLVADGLMERYSNEELVFAVSEYGDVLPLTGLSGDRPQSGSRW</sequence>
<reference evidence="1 2" key="1">
    <citation type="submission" date="2020-03" db="EMBL/GenBank/DDBJ databases">
        <title>Draft genome of Streptomyces sp. ventii, isolated from the Axial Seamount in the Pacific Ocean, and resequencing of the two type strains Streptomyces lonarensis strain NCL 716 and Streptomyces bohaiensis strain 11A07.</title>
        <authorList>
            <person name="Loughran R.M."/>
            <person name="Pfannmuller K.M."/>
            <person name="Wasson B.J."/>
            <person name="Deadmond M.C."/>
            <person name="Paddock B.E."/>
            <person name="Koyack M.J."/>
            <person name="Gallegos D.A."/>
            <person name="Mitchell E.A."/>
            <person name="Ushijima B."/>
            <person name="Saw J.H."/>
            <person name="Mcphail K.L."/>
            <person name="Videau P."/>
        </authorList>
    </citation>
    <scope>NUCLEOTIDE SEQUENCE [LARGE SCALE GENOMIC DNA]</scope>
    <source>
        <strain evidence="2">5675061</strain>
    </source>
</reference>
<comment type="caution">
    <text evidence="1">The sequence shown here is derived from an EMBL/GenBank/DDBJ whole genome shotgun (WGS) entry which is preliminary data.</text>
</comment>
<evidence type="ECO:0000313" key="1">
    <source>
        <dbReference type="EMBL" id="NJP66701.1"/>
    </source>
</evidence>
<name>A0ABX1ALX8_9ACTN</name>
<dbReference type="EMBL" id="JAAVJB010000064">
    <property type="protein sequence ID" value="NJP66701.1"/>
    <property type="molecule type" value="Genomic_DNA"/>
</dbReference>
<proteinExistence type="predicted"/>